<dbReference type="GO" id="GO:0030687">
    <property type="term" value="C:preribosome, large subunit precursor"/>
    <property type="evidence" value="ECO:0007669"/>
    <property type="project" value="TreeGrafter"/>
</dbReference>
<dbReference type="OrthoDB" id="1854502at2759"/>
<evidence type="ECO:0000313" key="1">
    <source>
        <dbReference type="EMBL" id="KAF6001580.1"/>
    </source>
</evidence>
<keyword evidence="2" id="KW-1185">Reference proteome</keyword>
<proteinExistence type="predicted"/>
<sequence length="519" mass="58549">MEPWYRPQGVSCPAHRILVPWRDELEWDEVCRGLFAAPESDQWHKAQLIVAAWRARTVLPPAVEALVDTTACQHRLIAAYTSQNGSTDSRRFSDDLLRNQRLASALALSRAVSLLTDRVQQRQKYAQSVGTLADVLGIPALLVEVRHATVHQTLPSVATLLEAHSEWMSFLQSRYLVRRKCAIERYLREIQAQISLWFAKRPIQATLSETVAAAAAADSFTPASCQVSNETSTHKLNDAFLRSLAYVEVRWLALDIAEQLSSHANELLAATASAAFRQHLHDWLGQLHPVFERWPHFLPSLVAALVTKTTVAPQTIHRAYAEMILALLEALHPSEPTKALGPWAILHECFWLEWLLHTQLSQQDARLSRYCRSWIERGRAQLRMCAARPWLNNMAPVEWQIGVLPHWEPRFGIQHGAWRRCQAWPTCPIGVLPAGYDGSAVHRFETHPISGKPGHVVVLEKRERALIDRLVQRTHRVLGDATSYANLDHILGSECDLDGVLVQADAPDHNSDDHELPLK</sequence>
<name>A0A7J7IFQ9_9RHOD</name>
<dbReference type="PANTHER" id="PTHR15002">
    <property type="entry name" value="RIBOSOMAL BIOGENESIS PROTEIN LAS1L"/>
    <property type="match status" value="1"/>
</dbReference>
<protein>
    <submittedName>
        <fullName evidence="1">Las1-like</fullName>
    </submittedName>
</protein>
<dbReference type="EMBL" id="VWRR01000014">
    <property type="protein sequence ID" value="KAF6001580.1"/>
    <property type="molecule type" value="Genomic_DNA"/>
</dbReference>
<dbReference type="GO" id="GO:0000460">
    <property type="term" value="P:maturation of 5.8S rRNA"/>
    <property type="evidence" value="ECO:0007669"/>
    <property type="project" value="TreeGrafter"/>
</dbReference>
<evidence type="ECO:0000313" key="2">
    <source>
        <dbReference type="Proteomes" id="UP000530660"/>
    </source>
</evidence>
<dbReference type="InterPro" id="IPR007174">
    <property type="entry name" value="Las1"/>
</dbReference>
<accession>A0A7J7IFQ9</accession>
<organism evidence="1 2">
    <name type="scientific">Cyanidiococcus yangmingshanensis</name>
    <dbReference type="NCBI Taxonomy" id="2690220"/>
    <lineage>
        <taxon>Eukaryota</taxon>
        <taxon>Rhodophyta</taxon>
        <taxon>Bangiophyceae</taxon>
        <taxon>Cyanidiales</taxon>
        <taxon>Cyanidiaceae</taxon>
        <taxon>Cyanidiococcus</taxon>
    </lineage>
</organism>
<dbReference type="PANTHER" id="PTHR15002:SF0">
    <property type="entry name" value="RIBOSOMAL BIOGENESIS PROTEIN LAS1L"/>
    <property type="match status" value="1"/>
</dbReference>
<dbReference type="Proteomes" id="UP000530660">
    <property type="component" value="Unassembled WGS sequence"/>
</dbReference>
<dbReference type="GO" id="GO:0090730">
    <property type="term" value="C:Las1 complex"/>
    <property type="evidence" value="ECO:0007669"/>
    <property type="project" value="InterPro"/>
</dbReference>
<dbReference type="GO" id="GO:0004519">
    <property type="term" value="F:endonuclease activity"/>
    <property type="evidence" value="ECO:0007669"/>
    <property type="project" value="InterPro"/>
</dbReference>
<dbReference type="AlphaFoldDB" id="A0A7J7IFQ9"/>
<dbReference type="Pfam" id="PF04031">
    <property type="entry name" value="Las1"/>
    <property type="match status" value="1"/>
</dbReference>
<dbReference type="GO" id="GO:0000470">
    <property type="term" value="P:maturation of LSU-rRNA"/>
    <property type="evidence" value="ECO:0007669"/>
    <property type="project" value="TreeGrafter"/>
</dbReference>
<comment type="caution">
    <text evidence="1">The sequence shown here is derived from an EMBL/GenBank/DDBJ whole genome shotgun (WGS) entry which is preliminary data.</text>
</comment>
<reference evidence="1 2" key="1">
    <citation type="journal article" date="2020" name="J. Phycol.">
        <title>Comparative genome analysis reveals Cyanidiococcus gen. nov., a new extremophilic red algal genus sister to Cyanidioschyzon (Cyanidioschyzonaceae, Rhodophyta).</title>
        <authorList>
            <person name="Liu S.-L."/>
            <person name="Chiang Y.-R."/>
            <person name="Yoon H.S."/>
            <person name="Fu H.-Y."/>
        </authorList>
    </citation>
    <scope>NUCLEOTIDE SEQUENCE [LARGE SCALE GENOMIC DNA]</scope>
    <source>
        <strain evidence="1 2">THAL066</strain>
    </source>
</reference>
<gene>
    <name evidence="1" type="primary">LAS1L</name>
    <name evidence="1" type="ORF">F1559_003618</name>
</gene>